<dbReference type="AlphaFoldDB" id="A0A915MQP8"/>
<accession>A0A915MQP8</accession>
<feature type="region of interest" description="Disordered" evidence="1">
    <location>
        <begin position="90"/>
        <end position="109"/>
    </location>
</feature>
<protein>
    <submittedName>
        <fullName evidence="3">Transposase</fullName>
    </submittedName>
</protein>
<proteinExistence type="predicted"/>
<organism evidence="2 3">
    <name type="scientific">Meloidogyne javanica</name>
    <name type="common">Root-knot nematode worm</name>
    <dbReference type="NCBI Taxonomy" id="6303"/>
    <lineage>
        <taxon>Eukaryota</taxon>
        <taxon>Metazoa</taxon>
        <taxon>Ecdysozoa</taxon>
        <taxon>Nematoda</taxon>
        <taxon>Chromadorea</taxon>
        <taxon>Rhabditida</taxon>
        <taxon>Tylenchina</taxon>
        <taxon>Tylenchomorpha</taxon>
        <taxon>Tylenchoidea</taxon>
        <taxon>Meloidogynidae</taxon>
        <taxon>Meloidogyninae</taxon>
        <taxon>Meloidogyne</taxon>
        <taxon>Meloidogyne incognita group</taxon>
    </lineage>
</organism>
<dbReference type="Proteomes" id="UP000887561">
    <property type="component" value="Unplaced"/>
</dbReference>
<evidence type="ECO:0000313" key="3">
    <source>
        <dbReference type="WBParaSite" id="scaffold4453_cov194.g8151"/>
    </source>
</evidence>
<dbReference type="InterPro" id="IPR003903">
    <property type="entry name" value="UIM_dom"/>
</dbReference>
<evidence type="ECO:0000313" key="2">
    <source>
        <dbReference type="Proteomes" id="UP000887561"/>
    </source>
</evidence>
<feature type="region of interest" description="Disordered" evidence="1">
    <location>
        <begin position="62"/>
        <end position="85"/>
    </location>
</feature>
<sequence length="311" mass="35117">MDVNGKTINLVENNLKRYKRSPRGELKSKKKSWLEKWCCCGGDDVVDEVVDADLEEAIALSLEEQEHPQSQDPPSSSPTRDLQHVEDKGKEIAPYVARSSSSSDDGNLSHRERKALIKAENMGESSSHVKGKKAVPDRSAKTLMAEIEKHISPKTVIISDSWKGYKHDELVEAGFSHFTNIKNNLTEDSLKRVKRARRGESKAKKNAIKAMCCFCGDVDGEDLDKSVEEIMEEYGTADPKKRLELLHNLTPEKIVKLKESGILDKTHQSQTRDPEKDFQENLEKALAQSLQDQGYPQHEHTPIMFRGTFTF</sequence>
<dbReference type="PROSITE" id="PS50330">
    <property type="entry name" value="UIM"/>
    <property type="match status" value="1"/>
</dbReference>
<evidence type="ECO:0000256" key="1">
    <source>
        <dbReference type="SAM" id="MobiDB-lite"/>
    </source>
</evidence>
<keyword evidence="2" id="KW-1185">Reference proteome</keyword>
<name>A0A915MQP8_MELJA</name>
<reference evidence="3" key="1">
    <citation type="submission" date="2022-11" db="UniProtKB">
        <authorList>
            <consortium name="WormBaseParasite"/>
        </authorList>
    </citation>
    <scope>IDENTIFICATION</scope>
</reference>
<dbReference type="WBParaSite" id="scaffold4453_cov194.g8151">
    <property type="protein sequence ID" value="scaffold4453_cov194.g8151"/>
    <property type="gene ID" value="scaffold4453_cov194.g8151"/>
</dbReference>
<dbReference type="SMART" id="SM00726">
    <property type="entry name" value="UIM"/>
    <property type="match status" value="2"/>
</dbReference>